<reference evidence="2 3" key="1">
    <citation type="submission" date="2012-05" db="EMBL/GenBank/DDBJ databases">
        <authorList>
            <person name="Weinstock G."/>
            <person name="Sodergren E."/>
            <person name="Lobos E.A."/>
            <person name="Fulton L."/>
            <person name="Fulton R."/>
            <person name="Courtney L."/>
            <person name="Fronick C."/>
            <person name="O'Laughlin M."/>
            <person name="Godfrey J."/>
            <person name="Wilson R.M."/>
            <person name="Miner T."/>
            <person name="Farmer C."/>
            <person name="Delehaunty K."/>
            <person name="Cordes M."/>
            <person name="Minx P."/>
            <person name="Tomlinson C."/>
            <person name="Chen J."/>
            <person name="Wollam A."/>
            <person name="Pepin K.H."/>
            <person name="Bhonagiri V."/>
            <person name="Zhang X."/>
            <person name="Suruliraj S."/>
            <person name="Warren W."/>
            <person name="Mitreva M."/>
            <person name="Mardis E.R."/>
            <person name="Wilson R.K."/>
        </authorList>
    </citation>
    <scope>NUCLEOTIDE SEQUENCE [LARGE SCALE GENOMIC DNA]</scope>
    <source>
        <strain evidence="2 3">F0055</strain>
    </source>
</reference>
<dbReference type="RefSeq" id="WP_009161607.1">
    <property type="nucleotide sequence ID" value="NZ_KB290972.1"/>
</dbReference>
<evidence type="ECO:0000313" key="2">
    <source>
        <dbReference type="EMBL" id="EKY03279.1"/>
    </source>
</evidence>
<sequence length="421" mass="46667">MKKFLLLFFCFIAVQFAKAQSPTYDFSAVNDDGLTIYYKVIDEAKKEVSVADKDNMGHTYQTVTRMIIPDKVKKSDGTEYTVTDIGHTFTGGSSYTDLTELKLPSMLKTLMWQPFLRIPSIKKLVIPAALKEANGIIFQVIGIPCKWEEIYILGTTPPRNTFPMPSYPYPAFNMDLTGIKVYLPVDCSVNYKAREDWKKNAGGSHEDIPYLEQITLNANGYASLYLENENFEIPTGCTAYIVKGSKQSGGGYPDADIKAFAAGSIIPKQTAFILENLNEKGKTIGYHAHVSGTEEDVSGNLLVGSATETEFSGTGYKYYIFSNGALGQGFYHQGTRKGESIKVKAHRAGLKLPVTGHGFAPAKEFIFDFEAAKQKLTTGISVRPNNETAPKEDVIYDLQGRRVNHPTRGIYIVNGKKRVFN</sequence>
<keyword evidence="1" id="KW-0732">Signal</keyword>
<proteinExistence type="predicted"/>
<dbReference type="AlphaFoldDB" id="L1NIE8"/>
<dbReference type="Proteomes" id="UP000010433">
    <property type="component" value="Unassembled WGS sequence"/>
</dbReference>
<evidence type="ECO:0000256" key="1">
    <source>
        <dbReference type="SAM" id="SignalP"/>
    </source>
</evidence>
<evidence type="ECO:0000313" key="3">
    <source>
        <dbReference type="Proteomes" id="UP000010433"/>
    </source>
</evidence>
<dbReference type="InterPro" id="IPR032675">
    <property type="entry name" value="LRR_dom_sf"/>
</dbReference>
<feature type="chain" id="PRO_5003954659" evidence="1">
    <location>
        <begin position="20"/>
        <end position="421"/>
    </location>
</feature>
<protein>
    <submittedName>
        <fullName evidence="2">Uncharacterized protein</fullName>
    </submittedName>
</protein>
<organism evidence="2 3">
    <name type="scientific">Hoylesella saccharolytica F0055</name>
    <dbReference type="NCBI Taxonomy" id="1127699"/>
    <lineage>
        <taxon>Bacteria</taxon>
        <taxon>Pseudomonadati</taxon>
        <taxon>Bacteroidota</taxon>
        <taxon>Bacteroidia</taxon>
        <taxon>Bacteroidales</taxon>
        <taxon>Prevotellaceae</taxon>
        <taxon>Hoylesella</taxon>
    </lineage>
</organism>
<dbReference type="HOGENOM" id="CLU_551916_0_0_10"/>
<dbReference type="EMBL" id="AMEP01000039">
    <property type="protein sequence ID" value="EKY03279.1"/>
    <property type="molecule type" value="Genomic_DNA"/>
</dbReference>
<comment type="caution">
    <text evidence="2">The sequence shown here is derived from an EMBL/GenBank/DDBJ whole genome shotgun (WGS) entry which is preliminary data.</text>
</comment>
<gene>
    <name evidence="2" type="ORF">HMPREF9151_00435</name>
</gene>
<dbReference type="STRING" id="1127699.HMPREF9151_00435"/>
<accession>L1NIE8</accession>
<feature type="signal peptide" evidence="1">
    <location>
        <begin position="1"/>
        <end position="19"/>
    </location>
</feature>
<dbReference type="Gene3D" id="3.80.10.10">
    <property type="entry name" value="Ribonuclease Inhibitor"/>
    <property type="match status" value="1"/>
</dbReference>
<keyword evidence="3" id="KW-1185">Reference proteome</keyword>
<dbReference type="OrthoDB" id="1082871at2"/>
<dbReference type="PATRIC" id="fig|1127699.3.peg.399"/>
<name>L1NIE8_9BACT</name>